<evidence type="ECO:0000313" key="2">
    <source>
        <dbReference type="Proteomes" id="UP001164250"/>
    </source>
</evidence>
<evidence type="ECO:0000313" key="1">
    <source>
        <dbReference type="EMBL" id="KAJ0091824.1"/>
    </source>
</evidence>
<proteinExistence type="predicted"/>
<organism evidence="1 2">
    <name type="scientific">Pistacia atlantica</name>
    <dbReference type="NCBI Taxonomy" id="434234"/>
    <lineage>
        <taxon>Eukaryota</taxon>
        <taxon>Viridiplantae</taxon>
        <taxon>Streptophyta</taxon>
        <taxon>Embryophyta</taxon>
        <taxon>Tracheophyta</taxon>
        <taxon>Spermatophyta</taxon>
        <taxon>Magnoliopsida</taxon>
        <taxon>eudicotyledons</taxon>
        <taxon>Gunneridae</taxon>
        <taxon>Pentapetalae</taxon>
        <taxon>rosids</taxon>
        <taxon>malvids</taxon>
        <taxon>Sapindales</taxon>
        <taxon>Anacardiaceae</taxon>
        <taxon>Pistacia</taxon>
    </lineage>
</organism>
<comment type="caution">
    <text evidence="1">The sequence shown here is derived from an EMBL/GenBank/DDBJ whole genome shotgun (WGS) entry which is preliminary data.</text>
</comment>
<dbReference type="Proteomes" id="UP001164250">
    <property type="component" value="Chromosome 7"/>
</dbReference>
<dbReference type="EMBL" id="CM047903">
    <property type="protein sequence ID" value="KAJ0091824.1"/>
    <property type="molecule type" value="Genomic_DNA"/>
</dbReference>
<gene>
    <name evidence="1" type="ORF">Patl1_24694</name>
</gene>
<keyword evidence="2" id="KW-1185">Reference proteome</keyword>
<name>A0ACC1AYQ9_9ROSI</name>
<reference evidence="2" key="1">
    <citation type="journal article" date="2023" name="G3 (Bethesda)">
        <title>Genome assembly and association tests identify interacting loci associated with vigor, precocity, and sex in interspecific pistachio rootstocks.</title>
        <authorList>
            <person name="Palmer W."/>
            <person name="Jacygrad E."/>
            <person name="Sagayaradj S."/>
            <person name="Cavanaugh K."/>
            <person name="Han R."/>
            <person name="Bertier L."/>
            <person name="Beede B."/>
            <person name="Kafkas S."/>
            <person name="Golino D."/>
            <person name="Preece J."/>
            <person name="Michelmore R."/>
        </authorList>
    </citation>
    <scope>NUCLEOTIDE SEQUENCE [LARGE SCALE GENOMIC DNA]</scope>
</reference>
<accession>A0ACC1AYQ9</accession>
<protein>
    <submittedName>
        <fullName evidence="1">Uncharacterized protein</fullName>
    </submittedName>
</protein>
<sequence>MATNNSTTAACPAPMKATSNGSFQGENPLDFALPLVILQMCLVITFTRSLAFLLKPLRQPRVIAEIIASSSFCFLVGLELDIGAIRRTGSKSLAIALSGITLLLYLALVLLARILAELKLLTTDVGRIAMSAAAVNDVAAWILLALAISLTGANTSPLISVWVLLSGAAFVVFSIFAIKPLLALMARRSPEGEPVKELYICITLSVVLAASFATDTIGIHALFGAFVMGIIIPKDGPFAGVLIEKIEDLVSALLLPLYFASSGLKTDVTTMNGALSWGLLLLVICTACFGKIVGTVFVAFLYKVPFREAVALGFLMNTKGLVELIVLNIGKDRKVLNEQAFTILVLMALFTTFITTPIVMAVYKPARKGAPYKQRTVQRKDRDTELRILACFHSTRNIPSIINLVESSRGIRKRARLCLYAMHLMELSERSSAIMMVHKARNNGLPFWENKRDDKDYMVIPFEAYQQLTSVTVRPMTAISAFNSIHEDICTSAHRKNAALIILPFHKHQRIDGVMESLGHSFRLDDCEALAYGMRMAEHPGIKLNVIKFVASPRSNDEISKKGKVFEDADTFFSEFNNFGKNQNAITCDERIVESKEDIIITLRCMSKCNLFLVGRMPPTSPLMDDRSDFQELGPVGCFLASSDFSTTASVVVVQQYNPAANLHPLVEEEVNANAYEVPDTPVAADAV</sequence>